<protein>
    <recommendedName>
        <fullName evidence="4">Lipocalin-like domain-containing protein</fullName>
    </recommendedName>
</protein>
<dbReference type="PROSITE" id="PS51257">
    <property type="entry name" value="PROKAR_LIPOPROTEIN"/>
    <property type="match status" value="1"/>
</dbReference>
<proteinExistence type="predicted"/>
<dbReference type="EMBL" id="CAKLPZ010000001">
    <property type="protein sequence ID" value="CAH0999723.1"/>
    <property type="molecule type" value="Genomic_DNA"/>
</dbReference>
<keyword evidence="1" id="KW-0732">Signal</keyword>
<feature type="signal peptide" evidence="1">
    <location>
        <begin position="1"/>
        <end position="20"/>
    </location>
</feature>
<evidence type="ECO:0000313" key="2">
    <source>
        <dbReference type="EMBL" id="CAH0999723.1"/>
    </source>
</evidence>
<accession>A0ABM9AZ18</accession>
<evidence type="ECO:0000313" key="3">
    <source>
        <dbReference type="Proteomes" id="UP000837803"/>
    </source>
</evidence>
<name>A0ABM9AZ18_9BACT</name>
<organism evidence="2 3">
    <name type="scientific">Neolewinella maritima</name>
    <dbReference type="NCBI Taxonomy" id="1383882"/>
    <lineage>
        <taxon>Bacteria</taxon>
        <taxon>Pseudomonadati</taxon>
        <taxon>Bacteroidota</taxon>
        <taxon>Saprospiria</taxon>
        <taxon>Saprospirales</taxon>
        <taxon>Lewinellaceae</taxon>
        <taxon>Neolewinella</taxon>
    </lineage>
</organism>
<comment type="caution">
    <text evidence="2">The sequence shown here is derived from an EMBL/GenBank/DDBJ whole genome shotgun (WGS) entry which is preliminary data.</text>
</comment>
<keyword evidence="3" id="KW-1185">Reference proteome</keyword>
<dbReference type="RefSeq" id="WP_238749934.1">
    <property type="nucleotide sequence ID" value="NZ_CAKLPZ010000001.1"/>
</dbReference>
<evidence type="ECO:0000256" key="1">
    <source>
        <dbReference type="SAM" id="SignalP"/>
    </source>
</evidence>
<gene>
    <name evidence="2" type="ORF">LEM8419_01023</name>
</gene>
<reference evidence="2" key="1">
    <citation type="submission" date="2021-12" db="EMBL/GenBank/DDBJ databases">
        <authorList>
            <person name="Rodrigo-Torres L."/>
            <person name="Arahal R. D."/>
            <person name="Lucena T."/>
        </authorList>
    </citation>
    <scope>NUCLEOTIDE SEQUENCE</scope>
    <source>
        <strain evidence="2">CECT 8419</strain>
    </source>
</reference>
<feature type="chain" id="PRO_5047476498" description="Lipocalin-like domain-containing protein" evidence="1">
    <location>
        <begin position="21"/>
        <end position="142"/>
    </location>
</feature>
<sequence>MRFVFLLSLPYLFFACGSDAAELPEEATTQLEGRWELVEARRDNVKTGVLDGLYLDFGSDGAFTTNLLSEDNEPQRGSYVREGNELSTSGVMVPLDYEVIALEGDILSLQSRYEGFIFSFLLQRAPRGGEMSDGDADPASED</sequence>
<evidence type="ECO:0008006" key="4">
    <source>
        <dbReference type="Google" id="ProtNLM"/>
    </source>
</evidence>
<dbReference type="Proteomes" id="UP000837803">
    <property type="component" value="Unassembled WGS sequence"/>
</dbReference>